<name>A0A9N8D7I6_9STRA</name>
<dbReference type="Proteomes" id="UP001153069">
    <property type="component" value="Unassembled WGS sequence"/>
</dbReference>
<evidence type="ECO:0000313" key="1">
    <source>
        <dbReference type="EMBL" id="CAB9497987.1"/>
    </source>
</evidence>
<evidence type="ECO:0000313" key="2">
    <source>
        <dbReference type="Proteomes" id="UP001153069"/>
    </source>
</evidence>
<dbReference type="EMBL" id="CAICTM010000029">
    <property type="protein sequence ID" value="CAB9497987.1"/>
    <property type="molecule type" value="Genomic_DNA"/>
</dbReference>
<reference evidence="1" key="1">
    <citation type="submission" date="2020-06" db="EMBL/GenBank/DDBJ databases">
        <authorList>
            <consortium name="Plant Systems Biology data submission"/>
        </authorList>
    </citation>
    <scope>NUCLEOTIDE SEQUENCE</scope>
    <source>
        <strain evidence="1">D6</strain>
    </source>
</reference>
<organism evidence="1 2">
    <name type="scientific">Seminavis robusta</name>
    <dbReference type="NCBI Taxonomy" id="568900"/>
    <lineage>
        <taxon>Eukaryota</taxon>
        <taxon>Sar</taxon>
        <taxon>Stramenopiles</taxon>
        <taxon>Ochrophyta</taxon>
        <taxon>Bacillariophyta</taxon>
        <taxon>Bacillariophyceae</taxon>
        <taxon>Bacillariophycidae</taxon>
        <taxon>Naviculales</taxon>
        <taxon>Naviculaceae</taxon>
        <taxon>Seminavis</taxon>
    </lineage>
</organism>
<proteinExistence type="predicted"/>
<comment type="caution">
    <text evidence="1">The sequence shown here is derived from an EMBL/GenBank/DDBJ whole genome shotgun (WGS) entry which is preliminary data.</text>
</comment>
<keyword evidence="2" id="KW-1185">Reference proteome</keyword>
<accession>A0A9N8D7I6</accession>
<sequence length="70" mass="7710">MERRPTLSYLGVTGTVNIACIESTCIDIGNKQNPPNDQTAQLICAAGKGAQRRWLHLKGKDESRPSPWCL</sequence>
<dbReference type="AlphaFoldDB" id="A0A9N8D7I6"/>
<gene>
    <name evidence="1" type="ORF">SEMRO_29_G019300.1</name>
</gene>
<protein>
    <submittedName>
        <fullName evidence="1">Uncharacterized protein</fullName>
    </submittedName>
</protein>